<keyword evidence="2" id="KW-1185">Reference proteome</keyword>
<dbReference type="EMBL" id="BMAT01009330">
    <property type="protein sequence ID" value="GFS04288.1"/>
    <property type="molecule type" value="Genomic_DNA"/>
</dbReference>
<feature type="non-terminal residue" evidence="1">
    <location>
        <position position="1"/>
    </location>
</feature>
<evidence type="ECO:0000313" key="1">
    <source>
        <dbReference type="EMBL" id="GFS04288.1"/>
    </source>
</evidence>
<organism evidence="1 2">
    <name type="scientific">Elysia marginata</name>
    <dbReference type="NCBI Taxonomy" id="1093978"/>
    <lineage>
        <taxon>Eukaryota</taxon>
        <taxon>Metazoa</taxon>
        <taxon>Spiralia</taxon>
        <taxon>Lophotrochozoa</taxon>
        <taxon>Mollusca</taxon>
        <taxon>Gastropoda</taxon>
        <taxon>Heterobranchia</taxon>
        <taxon>Euthyneura</taxon>
        <taxon>Panpulmonata</taxon>
        <taxon>Sacoglossa</taxon>
        <taxon>Placobranchoidea</taxon>
        <taxon>Plakobranchidae</taxon>
        <taxon>Elysia</taxon>
    </lineage>
</organism>
<proteinExistence type="predicted"/>
<reference evidence="1 2" key="1">
    <citation type="journal article" date="2021" name="Elife">
        <title>Chloroplast acquisition without the gene transfer in kleptoplastic sea slugs, Plakobranchus ocellatus.</title>
        <authorList>
            <person name="Maeda T."/>
            <person name="Takahashi S."/>
            <person name="Yoshida T."/>
            <person name="Shimamura S."/>
            <person name="Takaki Y."/>
            <person name="Nagai Y."/>
            <person name="Toyoda A."/>
            <person name="Suzuki Y."/>
            <person name="Arimoto A."/>
            <person name="Ishii H."/>
            <person name="Satoh N."/>
            <person name="Nishiyama T."/>
            <person name="Hasebe M."/>
            <person name="Maruyama T."/>
            <person name="Minagawa J."/>
            <person name="Obokata J."/>
            <person name="Shigenobu S."/>
        </authorList>
    </citation>
    <scope>NUCLEOTIDE SEQUENCE [LARGE SCALE GENOMIC DNA]</scope>
</reference>
<gene>
    <name evidence="1" type="ORF">ElyMa_004652800</name>
</gene>
<name>A0AAV4I1E2_9GAST</name>
<sequence length="149" mass="16840">AYSQSLTSWLTSQVKKRLKKAGVKKHRCFTPFYLGCKLLREFSTSKYSSSQTFALNINSARLPSTSRPLPELVSVLCLLYLLHCRREVKVLNNGFLGEIVPEQNAEVLSLSLAHAILISQQHRRICSKGVIVMISLIQLKSSFDFLKRA</sequence>
<evidence type="ECO:0000313" key="2">
    <source>
        <dbReference type="Proteomes" id="UP000762676"/>
    </source>
</evidence>
<dbReference type="Proteomes" id="UP000762676">
    <property type="component" value="Unassembled WGS sequence"/>
</dbReference>
<dbReference type="AlphaFoldDB" id="A0AAV4I1E2"/>
<comment type="caution">
    <text evidence="1">The sequence shown here is derived from an EMBL/GenBank/DDBJ whole genome shotgun (WGS) entry which is preliminary data.</text>
</comment>
<accession>A0AAV4I1E2</accession>
<protein>
    <submittedName>
        <fullName evidence="1">Uncharacterized protein</fullName>
    </submittedName>
</protein>